<dbReference type="InterPro" id="IPR027417">
    <property type="entry name" value="P-loop_NTPase"/>
</dbReference>
<dbReference type="SUPFAM" id="SSF52540">
    <property type="entry name" value="P-loop containing nucleoside triphosphate hydrolases"/>
    <property type="match status" value="1"/>
</dbReference>
<protein>
    <submittedName>
        <fullName evidence="3">Chromosome partition protein Smc</fullName>
    </submittedName>
</protein>
<evidence type="ECO:0000313" key="4">
    <source>
        <dbReference type="Proteomes" id="UP000798488"/>
    </source>
</evidence>
<evidence type="ECO:0000256" key="1">
    <source>
        <dbReference type="SAM" id="Coils"/>
    </source>
</evidence>
<evidence type="ECO:0000256" key="2">
    <source>
        <dbReference type="SAM" id="Phobius"/>
    </source>
</evidence>
<dbReference type="PANTHER" id="PTHR41259:SF1">
    <property type="entry name" value="DOUBLE-STRAND BREAK REPAIR RAD50 ATPASE, PUTATIVE-RELATED"/>
    <property type="match status" value="1"/>
</dbReference>
<keyword evidence="2" id="KW-0812">Transmembrane</keyword>
<dbReference type="EMBL" id="LSRS01000005">
    <property type="protein sequence ID" value="KAF1084737.1"/>
    <property type="molecule type" value="Genomic_DNA"/>
</dbReference>
<keyword evidence="4" id="KW-1185">Reference proteome</keyword>
<proteinExistence type="predicted"/>
<feature type="coiled-coil region" evidence="1">
    <location>
        <begin position="569"/>
        <end position="603"/>
    </location>
</feature>
<name>A0A9D2WNJ0_9FIRM</name>
<organism evidence="3 4">
    <name type="scientific">Sporotomaculum syntrophicum</name>
    <dbReference type="NCBI Taxonomy" id="182264"/>
    <lineage>
        <taxon>Bacteria</taxon>
        <taxon>Bacillati</taxon>
        <taxon>Bacillota</taxon>
        <taxon>Clostridia</taxon>
        <taxon>Eubacteriales</taxon>
        <taxon>Desulfallaceae</taxon>
        <taxon>Sporotomaculum</taxon>
    </lineage>
</organism>
<evidence type="ECO:0000313" key="3">
    <source>
        <dbReference type="EMBL" id="KAF1084737.1"/>
    </source>
</evidence>
<feature type="transmembrane region" description="Helical" evidence="2">
    <location>
        <begin position="518"/>
        <end position="538"/>
    </location>
</feature>
<keyword evidence="2" id="KW-0472">Membrane</keyword>
<sequence>MVGNTVVFEKLILQGFGPYREATTFTFTQGINGYIAANETGKTTMMAGLLATIFGLSHSRRGSALNLDKLRNWDQPAACRGELLLSSASQRYHLLRDFDNHHVALWELQDDQGQRRLVVEGQHNPEARRPLRGYEEAVHRILGISNQELFEATFFVGQPMPEVSRISTDLQGLLAGGKSASFQGALAILLAKLKKLTKYTGPNKLGVTARNMSKDGVLEQLAGEIQVLEEQIYAARHAADSLIDTQLKIRAVEEESSQARQALEQNNRALQAWSGWQLLAGQYAAAAKERASLESAIVEVNKLISELAGLDKVLQEQYPEFSQTGPEVAEGLEQLVYLNREIGQATAAYGHWQNSRQQQLKRQAELTASITKYQSWDQLGADPAEKIRVTRRTATACLKSWTSLQADRQKLAALNQRLADRYRIFGAASDSELATISQLNQTQATLSAEILKAEQAYKYAAQKIEKWKDAQREHLASFADLQELPPGAAEAAAAKWQLLKQQRKLDQQLRELSTSTQVPMGACLVGGAVLATTVFFLLGTDNPAILVVGLVLAFLMGMAGVGLFYEQANAGLTGKHQAVQHELARLQEQLEEYDHQLGTFARADDLGLAQLIERYKQYAESERRLKTIQEELLGIDLDTLEQQWLAKKAALAGFQSAIKKFTDAYGDVQTAYHEWKDLVKEQQRLATTTDQFAQATFGCRAANAELAELNDAGNDEQWRELAAVLQILQEKKPAGGIKTIGDLINRLGELADTWWQAREAETKQLVILRKEQETLQHQLITTEKLIEVEKGKITRLQQEQQDWEKSLRTVLQANGNSPERAIKQYNKRRQLVRCREDTYTKLATLLHNYQAADINQLMAKYQLASDQVTSRMLQWQQHSDRFPGLPAPAEAGDQGLVQQKLLETEAAIQAIDNQIGVLDTRRSELYRRLARLEGINPVNIAAAEVDLQALKTEQDRLLLQAEALAIAHQELRAAIVEYQQTYQQRLEEKATVYCQEISGVLDRQLVLDEQLNPGIKEGGRPVALESLSKGARDQVYLSLRFAIADLLAEEVKLPLIFDDPFTSTDSVRLARIQGILASQAAVRQFFILAHDSQYASWGQNIEIT</sequence>
<keyword evidence="1" id="KW-0175">Coiled coil</keyword>
<comment type="caution">
    <text evidence="3">The sequence shown here is derived from an EMBL/GenBank/DDBJ whole genome shotgun (WGS) entry which is preliminary data.</text>
</comment>
<feature type="coiled-coil region" evidence="1">
    <location>
        <begin position="940"/>
        <end position="988"/>
    </location>
</feature>
<feature type="coiled-coil region" evidence="1">
    <location>
        <begin position="218"/>
        <end position="272"/>
    </location>
</feature>
<dbReference type="Gene3D" id="3.40.50.300">
    <property type="entry name" value="P-loop containing nucleotide triphosphate hydrolases"/>
    <property type="match status" value="2"/>
</dbReference>
<feature type="transmembrane region" description="Helical" evidence="2">
    <location>
        <begin position="545"/>
        <end position="565"/>
    </location>
</feature>
<reference evidence="3" key="1">
    <citation type="submission" date="2016-02" db="EMBL/GenBank/DDBJ databases">
        <title>Draft Genome Sequence of Sporotomaculum syntrophicum Strain FB, a Syntrophic Benzoate Degrader.</title>
        <authorList>
            <person name="Nobu M.K."/>
            <person name="Narihiro T."/>
            <person name="Qiu Y.-L."/>
            <person name="Ohashi A."/>
            <person name="Liu W.-T."/>
            <person name="Yuji S."/>
        </authorList>
    </citation>
    <scope>NUCLEOTIDE SEQUENCE</scope>
    <source>
        <strain evidence="3">FB</strain>
    </source>
</reference>
<dbReference type="PANTHER" id="PTHR41259">
    <property type="entry name" value="DOUBLE-STRAND BREAK REPAIR RAD50 ATPASE, PUTATIVE-RELATED"/>
    <property type="match status" value="1"/>
</dbReference>
<keyword evidence="2" id="KW-1133">Transmembrane helix</keyword>
<gene>
    <name evidence="3" type="primary">smc</name>
    <name evidence="3" type="ORF">SPSYN_02523</name>
</gene>
<dbReference type="Proteomes" id="UP000798488">
    <property type="component" value="Unassembled WGS sequence"/>
</dbReference>
<accession>A0A9D2WNJ0</accession>
<dbReference type="AlphaFoldDB" id="A0A9D2WNJ0"/>